<evidence type="ECO:0000313" key="1">
    <source>
        <dbReference type="EMBL" id="OAT72587.1"/>
    </source>
</evidence>
<gene>
    <name evidence="1" type="ORF">A7K69_19535</name>
</gene>
<name>A0A1B7KR84_PARTM</name>
<accession>A0A1B7KR84</accession>
<comment type="caution">
    <text evidence="1">The sequence shown here is derived from an EMBL/GenBank/DDBJ whole genome shotgun (WGS) entry which is preliminary data.</text>
</comment>
<proteinExistence type="predicted"/>
<evidence type="ECO:0000313" key="2">
    <source>
        <dbReference type="Proteomes" id="UP000078290"/>
    </source>
</evidence>
<dbReference type="Proteomes" id="UP000078290">
    <property type="component" value="Unassembled WGS sequence"/>
</dbReference>
<organism evidence="1 2">
    <name type="scientific">Parageobacillus thermoglucosidasius</name>
    <name type="common">Geobacillus thermoglucosidasius</name>
    <dbReference type="NCBI Taxonomy" id="1426"/>
    <lineage>
        <taxon>Bacteria</taxon>
        <taxon>Bacillati</taxon>
        <taxon>Bacillota</taxon>
        <taxon>Bacilli</taxon>
        <taxon>Bacillales</taxon>
        <taxon>Anoxybacillaceae</taxon>
        <taxon>Parageobacillus</taxon>
    </lineage>
</organism>
<sequence>MVQLLLHLFDNVADNGEGGFVVLSLMKALLQEAGSNAFLVEVKGSLVKNIRRYTFDWRNLIDDDQK</sequence>
<protein>
    <submittedName>
        <fullName evidence="1">Uncharacterized protein</fullName>
    </submittedName>
</protein>
<dbReference type="EMBL" id="LXMA01000026">
    <property type="protein sequence ID" value="OAT72587.1"/>
    <property type="molecule type" value="Genomic_DNA"/>
</dbReference>
<reference evidence="2" key="1">
    <citation type="submission" date="2016-05" db="EMBL/GenBank/DDBJ databases">
        <authorList>
            <person name="Wang W."/>
            <person name="Zhu L."/>
        </authorList>
    </citation>
    <scope>NUCLEOTIDE SEQUENCE [LARGE SCALE GENOMIC DNA]</scope>
    <source>
        <strain evidence="2">W-2</strain>
    </source>
</reference>
<dbReference type="AlphaFoldDB" id="A0A1B7KR84"/>